<dbReference type="GO" id="GO:0005829">
    <property type="term" value="C:cytosol"/>
    <property type="evidence" value="ECO:0007669"/>
    <property type="project" value="TreeGrafter"/>
</dbReference>
<dbReference type="Proteomes" id="UP000218890">
    <property type="component" value="Chromosome"/>
</dbReference>
<evidence type="ECO:0000313" key="5">
    <source>
        <dbReference type="EMBL" id="BAU58476.1"/>
    </source>
</evidence>
<dbReference type="SUPFAM" id="SSF55811">
    <property type="entry name" value="Nudix"/>
    <property type="match status" value="1"/>
</dbReference>
<organism evidence="5 6">
    <name type="scientific">Halorhodospira halochloris</name>
    <name type="common">Ectothiorhodospira halochloris</name>
    <dbReference type="NCBI Taxonomy" id="1052"/>
    <lineage>
        <taxon>Bacteria</taxon>
        <taxon>Pseudomonadati</taxon>
        <taxon>Pseudomonadota</taxon>
        <taxon>Gammaproteobacteria</taxon>
        <taxon>Chromatiales</taxon>
        <taxon>Ectothiorhodospiraceae</taxon>
        <taxon>Halorhodospira</taxon>
    </lineage>
</organism>
<dbReference type="GO" id="GO:0019144">
    <property type="term" value="F:ADP-sugar diphosphatase activity"/>
    <property type="evidence" value="ECO:0007669"/>
    <property type="project" value="TreeGrafter"/>
</dbReference>
<reference evidence="5" key="1">
    <citation type="submission" date="2016-02" db="EMBL/GenBank/DDBJ databases">
        <title>Halorhodospira halochloris DSM-1059 complete genome, version 2.</title>
        <authorList>
            <person name="Tsukatani Y."/>
        </authorList>
    </citation>
    <scope>NUCLEOTIDE SEQUENCE</scope>
    <source>
        <strain evidence="5">DSM 1059</strain>
    </source>
</reference>
<comment type="cofactor">
    <cofactor evidence="1">
        <name>Mg(2+)</name>
        <dbReference type="ChEBI" id="CHEBI:18420"/>
    </cofactor>
</comment>
<dbReference type="PROSITE" id="PS00893">
    <property type="entry name" value="NUDIX_BOX"/>
    <property type="match status" value="1"/>
</dbReference>
<dbReference type="Pfam" id="PF00293">
    <property type="entry name" value="NUDIX"/>
    <property type="match status" value="1"/>
</dbReference>
<evidence type="ECO:0000259" key="4">
    <source>
        <dbReference type="PROSITE" id="PS51462"/>
    </source>
</evidence>
<dbReference type="PANTHER" id="PTHR11839:SF12">
    <property type="entry name" value="ADP COMPOUNDS HYDROLASE NUDE"/>
    <property type="match status" value="1"/>
</dbReference>
<evidence type="ECO:0000256" key="1">
    <source>
        <dbReference type="ARBA" id="ARBA00001946"/>
    </source>
</evidence>
<dbReference type="GO" id="GO:0019693">
    <property type="term" value="P:ribose phosphate metabolic process"/>
    <property type="evidence" value="ECO:0007669"/>
    <property type="project" value="TreeGrafter"/>
</dbReference>
<evidence type="ECO:0000256" key="2">
    <source>
        <dbReference type="ARBA" id="ARBA00022801"/>
    </source>
</evidence>
<dbReference type="InterPro" id="IPR015797">
    <property type="entry name" value="NUDIX_hydrolase-like_dom_sf"/>
</dbReference>
<dbReference type="InterPro" id="IPR020476">
    <property type="entry name" value="Nudix_hydrolase"/>
</dbReference>
<protein>
    <submittedName>
        <fullName evidence="5">ADP compounds hydrolase NudE</fullName>
    </submittedName>
</protein>
<dbReference type="RefSeq" id="WP_096409834.1">
    <property type="nucleotide sequence ID" value="NZ_AP017372.2"/>
</dbReference>
<dbReference type="FunFam" id="3.90.79.10:FF:000006">
    <property type="entry name" value="ADP compounds hydrolase NudE"/>
    <property type="match status" value="1"/>
</dbReference>
<feature type="domain" description="Nudix hydrolase" evidence="4">
    <location>
        <begin position="40"/>
        <end position="171"/>
    </location>
</feature>
<dbReference type="EMBL" id="AP017372">
    <property type="protein sequence ID" value="BAU58476.1"/>
    <property type="molecule type" value="Genomic_DNA"/>
</dbReference>
<dbReference type="GO" id="GO:0006753">
    <property type="term" value="P:nucleoside phosphate metabolic process"/>
    <property type="evidence" value="ECO:0007669"/>
    <property type="project" value="TreeGrafter"/>
</dbReference>
<evidence type="ECO:0000256" key="3">
    <source>
        <dbReference type="RuleBase" id="RU003476"/>
    </source>
</evidence>
<gene>
    <name evidence="5" type="primary">nudE</name>
    <name evidence="5" type="ORF">HH1059_17890</name>
</gene>
<dbReference type="PROSITE" id="PS51462">
    <property type="entry name" value="NUDIX"/>
    <property type="match status" value="1"/>
</dbReference>
<comment type="similarity">
    <text evidence="3">Belongs to the Nudix hydrolase family.</text>
</comment>
<dbReference type="KEGG" id="hhk:HH1059_17890"/>
<dbReference type="InterPro" id="IPR000086">
    <property type="entry name" value="NUDIX_hydrolase_dom"/>
</dbReference>
<evidence type="ECO:0000313" key="6">
    <source>
        <dbReference type="Proteomes" id="UP000218890"/>
    </source>
</evidence>
<keyword evidence="6" id="KW-1185">Reference proteome</keyword>
<proteinExistence type="inferred from homology"/>
<sequence length="182" mass="20550">MTERYPQTTYRNIVARSRLFRVEAVGLRFSNGVEVEYERLGGGANGAVLVVPVTDDRRVLLIREYAAGTERYELGLPKGRVEPGENPQQAADREMMEEVGYGAKRITHLRDLTLAPGYFGHRTQIMLAEELYEYRLPGDEPEVIEVVPWPLAELPALLAEEELTEARSIAALYLARDYLAAR</sequence>
<name>A0A0X8XAH1_HALHR</name>
<dbReference type="PANTHER" id="PTHR11839">
    <property type="entry name" value="UDP/ADP-SUGAR PYROPHOSPHATASE"/>
    <property type="match status" value="1"/>
</dbReference>
<dbReference type="CDD" id="cd24156">
    <property type="entry name" value="NUDIX_ADPRase_NudE"/>
    <property type="match status" value="1"/>
</dbReference>
<dbReference type="PRINTS" id="PR00502">
    <property type="entry name" value="NUDIXFAMILY"/>
</dbReference>
<dbReference type="Gene3D" id="3.90.79.10">
    <property type="entry name" value="Nucleoside Triphosphate Pyrophosphohydrolase"/>
    <property type="match status" value="1"/>
</dbReference>
<dbReference type="OrthoDB" id="9806150at2"/>
<keyword evidence="2 3" id="KW-0378">Hydrolase</keyword>
<accession>A0A0X8XAH1</accession>
<dbReference type="InterPro" id="IPR020084">
    <property type="entry name" value="NUDIX_hydrolase_CS"/>
</dbReference>
<dbReference type="AlphaFoldDB" id="A0A0X8XAH1"/>
<dbReference type="NCBIfam" id="NF008736">
    <property type="entry name" value="PRK11762.1"/>
    <property type="match status" value="1"/>
</dbReference>